<feature type="region of interest" description="Disordered" evidence="1">
    <location>
        <begin position="1"/>
        <end position="29"/>
    </location>
</feature>
<name>A0A9D4UJR6_ADICA</name>
<evidence type="ECO:0000313" key="3">
    <source>
        <dbReference type="Proteomes" id="UP000886520"/>
    </source>
</evidence>
<dbReference type="AlphaFoldDB" id="A0A9D4UJR6"/>
<organism evidence="2 3">
    <name type="scientific">Adiantum capillus-veneris</name>
    <name type="common">Maidenhair fern</name>
    <dbReference type="NCBI Taxonomy" id="13818"/>
    <lineage>
        <taxon>Eukaryota</taxon>
        <taxon>Viridiplantae</taxon>
        <taxon>Streptophyta</taxon>
        <taxon>Embryophyta</taxon>
        <taxon>Tracheophyta</taxon>
        <taxon>Polypodiopsida</taxon>
        <taxon>Polypodiidae</taxon>
        <taxon>Polypodiales</taxon>
        <taxon>Pteridineae</taxon>
        <taxon>Pteridaceae</taxon>
        <taxon>Vittarioideae</taxon>
        <taxon>Adiantum</taxon>
    </lineage>
</organism>
<sequence>ARARAIGSGNNLNRRGRARQGGFSDCQGFGGGEGLHNKKAFAQLGLGNKSKTKVTDNMVRKIPGQPRNGRLGVPMLSSEQRRLLKGRLLWHESSPLLELGEPIVFTF</sequence>
<comment type="caution">
    <text evidence="2">The sequence shown here is derived from an EMBL/GenBank/DDBJ whole genome shotgun (WGS) entry which is preliminary data.</text>
</comment>
<evidence type="ECO:0000256" key="1">
    <source>
        <dbReference type="SAM" id="MobiDB-lite"/>
    </source>
</evidence>
<dbReference type="EMBL" id="JABFUD020000016">
    <property type="protein sequence ID" value="KAI5068802.1"/>
    <property type="molecule type" value="Genomic_DNA"/>
</dbReference>
<keyword evidence="3" id="KW-1185">Reference proteome</keyword>
<feature type="non-terminal residue" evidence="2">
    <location>
        <position position="1"/>
    </location>
</feature>
<evidence type="ECO:0000313" key="2">
    <source>
        <dbReference type="EMBL" id="KAI5068802.1"/>
    </source>
</evidence>
<proteinExistence type="predicted"/>
<protein>
    <submittedName>
        <fullName evidence="2">Uncharacterized protein</fullName>
    </submittedName>
</protein>
<dbReference type="Proteomes" id="UP000886520">
    <property type="component" value="Chromosome 16"/>
</dbReference>
<reference evidence="2" key="1">
    <citation type="submission" date="2021-01" db="EMBL/GenBank/DDBJ databases">
        <title>Adiantum capillus-veneris genome.</title>
        <authorList>
            <person name="Fang Y."/>
            <person name="Liao Q."/>
        </authorList>
    </citation>
    <scope>NUCLEOTIDE SEQUENCE</scope>
    <source>
        <strain evidence="2">H3</strain>
        <tissue evidence="2">Leaf</tissue>
    </source>
</reference>
<accession>A0A9D4UJR6</accession>
<gene>
    <name evidence="2" type="ORF">GOP47_0017147</name>
</gene>